<dbReference type="GO" id="GO:0003677">
    <property type="term" value="F:DNA binding"/>
    <property type="evidence" value="ECO:0007669"/>
    <property type="project" value="InterPro"/>
</dbReference>
<dbReference type="Gene3D" id="1.10.443.10">
    <property type="entry name" value="Intergrase catalytic core"/>
    <property type="match status" value="1"/>
</dbReference>
<dbReference type="STRING" id="747089.A0A2H5SC19"/>
<dbReference type="Proteomes" id="UP000018888">
    <property type="component" value="Unassembled WGS sequence"/>
</dbReference>
<dbReference type="PANTHER" id="PTHR21446:SF12">
    <property type="entry name" value="POTASSIUM CHANNEL TETRAMERIZATION DOMAIN CONTAINING 1"/>
    <property type="match status" value="1"/>
</dbReference>
<dbReference type="SUPFAM" id="SSF56349">
    <property type="entry name" value="DNA breaking-rejoining enzymes"/>
    <property type="match status" value="1"/>
</dbReference>
<evidence type="ECO:0000313" key="1">
    <source>
        <dbReference type="EMBL" id="POG67763.1"/>
    </source>
</evidence>
<name>A0A2H5SC19_RHIID</name>
<reference evidence="1 2" key="2">
    <citation type="journal article" date="2018" name="New Phytol.">
        <title>High intraspecific genome diversity in the model arbuscular mycorrhizal symbiont Rhizophagus irregularis.</title>
        <authorList>
            <person name="Chen E.C.H."/>
            <person name="Morin E."/>
            <person name="Beaudet D."/>
            <person name="Noel J."/>
            <person name="Yildirir G."/>
            <person name="Ndikumana S."/>
            <person name="Charron P."/>
            <person name="St-Onge C."/>
            <person name="Giorgi J."/>
            <person name="Kruger M."/>
            <person name="Marton T."/>
            <person name="Ropars J."/>
            <person name="Grigoriev I.V."/>
            <person name="Hainaut M."/>
            <person name="Henrissat B."/>
            <person name="Roux C."/>
            <person name="Martin F."/>
            <person name="Corradi N."/>
        </authorList>
    </citation>
    <scope>NUCLEOTIDE SEQUENCE [LARGE SCALE GENOMIC DNA]</scope>
    <source>
        <strain evidence="1 2">DAOM 197198</strain>
    </source>
</reference>
<organism evidence="1 2">
    <name type="scientific">Rhizophagus irregularis (strain DAOM 181602 / DAOM 197198 / MUCL 43194)</name>
    <name type="common">Arbuscular mycorrhizal fungus</name>
    <name type="synonym">Glomus intraradices</name>
    <dbReference type="NCBI Taxonomy" id="747089"/>
    <lineage>
        <taxon>Eukaryota</taxon>
        <taxon>Fungi</taxon>
        <taxon>Fungi incertae sedis</taxon>
        <taxon>Mucoromycota</taxon>
        <taxon>Glomeromycotina</taxon>
        <taxon>Glomeromycetes</taxon>
        <taxon>Glomerales</taxon>
        <taxon>Glomeraceae</taxon>
        <taxon>Rhizophagus</taxon>
    </lineage>
</organism>
<dbReference type="GO" id="GO:0015074">
    <property type="term" value="P:DNA integration"/>
    <property type="evidence" value="ECO:0007669"/>
    <property type="project" value="InterPro"/>
</dbReference>
<sequence length="425" mass="48872">MSQTKQINLKSKEISLKTSASLKEKVEFYREFSKVKNTVNVTNNWMGLLEKFRKEQLYIGQIQEVENEQVLIEKLCSYFANMSKKDGSDYSVNSVRASFAAINCFLQDNSKIKSIDLYNDVRFKEIRKVVDEKIRYLSNNGKGETKGSDSLEADEITQILNHRLLDGSTPERLLRRVFFINAIYLGLRGGEHTLLNATDFVKSEDDGYTVFIYCSKNNQHEPDFYLQEIEEQFALRTGVWYKPNHVGSKRLNSFLNEICKITGVNLNGRKITNHSGHRALIQNCEKMGIPKEDIKLISCHRSDAGLSSYTLPTDNKKNEIVGQLMNKVHRQLTSVNEKSAEIVNSQISCMNENNKQIMDKEDNNFKTAKEALLEKSRENQQNTIKQPLKLTNTNPQLEISMNVDHFKELFDYGIISQLNRKINLA</sequence>
<dbReference type="EMBL" id="AUPC02000165">
    <property type="protein sequence ID" value="POG67763.1"/>
    <property type="molecule type" value="Genomic_DNA"/>
</dbReference>
<dbReference type="GO" id="GO:0006310">
    <property type="term" value="P:DNA recombination"/>
    <property type="evidence" value="ECO:0007669"/>
    <property type="project" value="InterPro"/>
</dbReference>
<keyword evidence="2" id="KW-1185">Reference proteome</keyword>
<dbReference type="InterPro" id="IPR011010">
    <property type="entry name" value="DNA_brk_join_enz"/>
</dbReference>
<dbReference type="InterPro" id="IPR013762">
    <property type="entry name" value="Integrase-like_cat_sf"/>
</dbReference>
<comment type="caution">
    <text evidence="1">The sequence shown here is derived from an EMBL/GenBank/DDBJ whole genome shotgun (WGS) entry which is preliminary data.</text>
</comment>
<dbReference type="PANTHER" id="PTHR21446">
    <property type="entry name" value="DUF3504 DOMAIN-CONTAINING PROTEIN"/>
    <property type="match status" value="1"/>
</dbReference>
<proteinExistence type="predicted"/>
<protein>
    <submittedName>
        <fullName evidence="1">Uncharacterized protein</fullName>
    </submittedName>
</protein>
<dbReference type="InterPro" id="IPR052787">
    <property type="entry name" value="MAVS"/>
</dbReference>
<reference evidence="1 2" key="1">
    <citation type="journal article" date="2013" name="Proc. Natl. Acad. Sci. U.S.A.">
        <title>Genome of an arbuscular mycorrhizal fungus provides insight into the oldest plant symbiosis.</title>
        <authorList>
            <person name="Tisserant E."/>
            <person name="Malbreil M."/>
            <person name="Kuo A."/>
            <person name="Kohler A."/>
            <person name="Symeonidi A."/>
            <person name="Balestrini R."/>
            <person name="Charron P."/>
            <person name="Duensing N."/>
            <person name="Frei Dit Frey N."/>
            <person name="Gianinazzi-Pearson V."/>
            <person name="Gilbert L.B."/>
            <person name="Handa Y."/>
            <person name="Herr J.R."/>
            <person name="Hijri M."/>
            <person name="Koul R."/>
            <person name="Kawaguchi M."/>
            <person name="Krajinski F."/>
            <person name="Lammers P.J."/>
            <person name="Masclaux F.G."/>
            <person name="Murat C."/>
            <person name="Morin E."/>
            <person name="Ndikumana S."/>
            <person name="Pagni M."/>
            <person name="Petitpierre D."/>
            <person name="Requena N."/>
            <person name="Rosikiewicz P."/>
            <person name="Riley R."/>
            <person name="Saito K."/>
            <person name="San Clemente H."/>
            <person name="Shapiro H."/>
            <person name="van Tuinen D."/>
            <person name="Becard G."/>
            <person name="Bonfante P."/>
            <person name="Paszkowski U."/>
            <person name="Shachar-Hill Y.Y."/>
            <person name="Tuskan G.A."/>
            <person name="Young P.W."/>
            <person name="Sanders I.R."/>
            <person name="Henrissat B."/>
            <person name="Rensing S.A."/>
            <person name="Grigoriev I.V."/>
            <person name="Corradi N."/>
            <person name="Roux C."/>
            <person name="Martin F."/>
        </authorList>
    </citation>
    <scope>NUCLEOTIDE SEQUENCE [LARGE SCALE GENOMIC DNA]</scope>
    <source>
        <strain evidence="1 2">DAOM 197198</strain>
    </source>
</reference>
<dbReference type="AlphaFoldDB" id="A0A2H5SC19"/>
<evidence type="ECO:0000313" key="2">
    <source>
        <dbReference type="Proteomes" id="UP000018888"/>
    </source>
</evidence>
<accession>A0A2H5SC19</accession>
<dbReference type="VEuPathDB" id="FungiDB:RhiirFUN_002216"/>
<gene>
    <name evidence="1" type="ORF">GLOIN_2v1779027</name>
</gene>